<evidence type="ECO:0000256" key="9">
    <source>
        <dbReference type="ARBA" id="ARBA00039127"/>
    </source>
</evidence>
<evidence type="ECO:0000256" key="1">
    <source>
        <dbReference type="ARBA" id="ARBA00001933"/>
    </source>
</evidence>
<dbReference type="Pfam" id="PF01391">
    <property type="entry name" value="Collagen"/>
    <property type="match status" value="3"/>
</dbReference>
<evidence type="ECO:0000256" key="13">
    <source>
        <dbReference type="SAM" id="MobiDB-lite"/>
    </source>
</evidence>
<organism evidence="14 15">
    <name type="scientific">Scophthalmus maximus</name>
    <name type="common">Turbot</name>
    <name type="synonym">Psetta maxima</name>
    <dbReference type="NCBI Taxonomy" id="52904"/>
    <lineage>
        <taxon>Eukaryota</taxon>
        <taxon>Metazoa</taxon>
        <taxon>Chordata</taxon>
        <taxon>Craniata</taxon>
        <taxon>Vertebrata</taxon>
        <taxon>Euteleostomi</taxon>
        <taxon>Actinopterygii</taxon>
        <taxon>Neopterygii</taxon>
        <taxon>Teleostei</taxon>
        <taxon>Neoteleostei</taxon>
        <taxon>Acanthomorphata</taxon>
        <taxon>Carangaria</taxon>
        <taxon>Pleuronectiformes</taxon>
        <taxon>Pleuronectoidei</taxon>
        <taxon>Scophthalmidae</taxon>
        <taxon>Scophthalmus</taxon>
    </lineage>
</organism>
<comment type="cofactor">
    <cofactor evidence="1">
        <name>pyridoxal 5'-phosphate</name>
        <dbReference type="ChEBI" id="CHEBI:597326"/>
    </cofactor>
</comment>
<keyword evidence="6" id="KW-0496">Mitochondrion</keyword>
<evidence type="ECO:0000256" key="4">
    <source>
        <dbReference type="ARBA" id="ARBA00011881"/>
    </source>
</evidence>
<dbReference type="InterPro" id="IPR005814">
    <property type="entry name" value="Aminotrans_3"/>
</dbReference>
<feature type="region of interest" description="Disordered" evidence="13">
    <location>
        <begin position="355"/>
        <end position="453"/>
    </location>
</feature>
<feature type="region of interest" description="Disordered" evidence="13">
    <location>
        <begin position="219"/>
        <end position="249"/>
    </location>
</feature>
<dbReference type="InterPro" id="IPR008160">
    <property type="entry name" value="Collagen"/>
</dbReference>
<evidence type="ECO:0000256" key="7">
    <source>
        <dbReference type="ARBA" id="ARBA00023239"/>
    </source>
</evidence>
<dbReference type="SUPFAM" id="SSF53383">
    <property type="entry name" value="PLP-dependent transferases"/>
    <property type="match status" value="1"/>
</dbReference>
<dbReference type="InterPro" id="IPR015421">
    <property type="entry name" value="PyrdxlP-dep_Trfase_major"/>
</dbReference>
<comment type="catalytic activity">
    <reaction evidence="12">
        <text>phosphoethanolamine + H2O = acetaldehyde + NH4(+) + phosphate</text>
        <dbReference type="Rhea" id="RHEA:17889"/>
        <dbReference type="ChEBI" id="CHEBI:15343"/>
        <dbReference type="ChEBI" id="CHEBI:15377"/>
        <dbReference type="ChEBI" id="CHEBI:28938"/>
        <dbReference type="ChEBI" id="CHEBI:43474"/>
        <dbReference type="ChEBI" id="CHEBI:58190"/>
        <dbReference type="EC" id="4.2.3.2"/>
    </reaction>
</comment>
<feature type="compositionally biased region" description="Basic and acidic residues" evidence="13">
    <location>
        <begin position="362"/>
        <end position="372"/>
    </location>
</feature>
<dbReference type="AlphaFoldDB" id="A0A6A4S2D6"/>
<evidence type="ECO:0000256" key="3">
    <source>
        <dbReference type="ARBA" id="ARBA00008954"/>
    </source>
</evidence>
<evidence type="ECO:0000256" key="6">
    <source>
        <dbReference type="ARBA" id="ARBA00023128"/>
    </source>
</evidence>
<protein>
    <recommendedName>
        <fullName evidence="10">Ethanolamine-phosphate phospho-lyase</fullName>
        <ecNumber evidence="9">4.2.3.2</ecNumber>
    </recommendedName>
    <alternativeName>
        <fullName evidence="11">Alanine--glyoxylate aminotransferase 2-like 1</fullName>
    </alternativeName>
</protein>
<dbReference type="PROSITE" id="PS00600">
    <property type="entry name" value="AA_TRANSFER_CLASS_3"/>
    <property type="match status" value="1"/>
</dbReference>
<keyword evidence="7" id="KW-0456">Lyase</keyword>
<proteinExistence type="inferred from homology"/>
<dbReference type="Gene3D" id="3.90.1150.10">
    <property type="entry name" value="Aspartate Aminotransferase, domain 1"/>
    <property type="match status" value="1"/>
</dbReference>
<feature type="compositionally biased region" description="Basic and acidic residues" evidence="13">
    <location>
        <begin position="291"/>
        <end position="300"/>
    </location>
</feature>
<dbReference type="Pfam" id="PF00202">
    <property type="entry name" value="Aminotran_3"/>
    <property type="match status" value="1"/>
</dbReference>
<keyword evidence="5" id="KW-0663">Pyridoxal phosphate</keyword>
<dbReference type="InterPro" id="IPR049704">
    <property type="entry name" value="Aminotrans_3_PPA_site"/>
</dbReference>
<dbReference type="InterPro" id="IPR015424">
    <property type="entry name" value="PyrdxlP-dep_Trfase"/>
</dbReference>
<comment type="subcellular location">
    <subcellularLocation>
        <location evidence="2">Mitochondrion</location>
    </subcellularLocation>
</comment>
<feature type="region of interest" description="Disordered" evidence="13">
    <location>
        <begin position="95"/>
        <end position="118"/>
    </location>
</feature>
<sequence>MTSSTDILIIKKTQCVFQRIKNNDLQESAEEEAAMEILGPPGPKGEKGLPGLPTLAALHSNQILTVKGDPGQPGEAGLVGSLGPPGVPGVDGLKGEMGERGEKGDMGEEGPKGDIGEKNLKQQKNLSNSNFHPGKEMQAPLQPASRVNLESLDEVDIRGNLDFSDPRESLDFLDSRELRYDSFDGFLSNPVSAIVTEVTNMASVVFMIRYYHCNRGERGELGPQGKGEQGETGPVGPKGPPGQKGDQGATEIIDYNGNIQEALQGPAGPPGPMGPQGTKGDRGMPGLPGLDGERGYKGSKGDMGMPGASGEKGTTGLRGIPGVNGVKGEKGDLGTPGLQGPSGPHGFTGAKGEAGLHGVKGMRGEPGHKGDRGPLGLPGASGLDGKPGIRGMDGPSGPAGPAGPKGDIGERGASGEPGPRGPYGLPGAAGTPGLDGFRGFKGEKGEPGQPGLDGLDAPCQLGPDGLPMPGCWQKPLVPQAFIHSFIRNVQLYIIFLIHGMVFISEGPKLYTFDRCSIAAEIAVLRTSVAREAPAARHRCEVVGGASRRSRALAQARAHGRIKGRAVSELAATAPRFVRWGGRRASSSSAAFLLMEIFEKKKTVDLRKKHIGPSCKIFFSHDPIKIVQAKGQYMYDEKGRRYLDCINNVAHVGHCHPDVVKAGAQQMELLNTNSRFLHDKLVLYAQRLQATLPDKLSVCYFVNSGSEANDLALRLAREYSGHKDVITLENAYHGHVSSLIDISPYKFHQLSDFEQNQFVHVAPSPDVYRGKYRAGGADPATAYADEVKDIIEGVHAKGRKIAAFIAESLQSCGGQVVPPMGYFQQVAEHVRKAGGLFIADEVQVGFGRVGAHFWAFQLQGEDFVPDIVTMGKPIGNGHPMSCVVTTKEVAEAFMSSGMEYFNTFGGNPVSCAVGLAVLDVIEKEDLRGNALRVGRHLTSLLEKQKEKHPLIGDIRGCGLFVGVELVRDRLKLTPATAEAQEVIYKLKEDYILLSADGPHRNVLKFKPPMCFTTADADLAVEKIDHILTELEEALGLKLSNIVNTENERKERN</sequence>
<comment type="similarity">
    <text evidence="3">Belongs to the class-III pyridoxal-phosphate-dependent aminotransferase family.</text>
</comment>
<comment type="function">
    <text evidence="8">Catalyzes the pyridoxal-phosphate-dependent breakdown of phosphoethanolamine, converting it to ammonia, inorganic phosphate and acetaldehyde.</text>
</comment>
<evidence type="ECO:0000256" key="12">
    <source>
        <dbReference type="ARBA" id="ARBA00047688"/>
    </source>
</evidence>
<reference evidence="14 15" key="1">
    <citation type="submission" date="2019-06" db="EMBL/GenBank/DDBJ databases">
        <title>Draft genomes of female and male turbot (Scophthalmus maximus).</title>
        <authorList>
            <person name="Xu H."/>
            <person name="Xu X.-W."/>
            <person name="Shao C."/>
            <person name="Chen S."/>
        </authorList>
    </citation>
    <scope>NUCLEOTIDE SEQUENCE [LARGE SCALE GENOMIC DNA]</scope>
    <source>
        <strain evidence="14">Ysfricsl-2016a</strain>
        <tissue evidence="14">Blood</tissue>
    </source>
</reference>
<evidence type="ECO:0000256" key="2">
    <source>
        <dbReference type="ARBA" id="ARBA00004173"/>
    </source>
</evidence>
<evidence type="ECO:0000256" key="8">
    <source>
        <dbReference type="ARBA" id="ARBA00037113"/>
    </source>
</evidence>
<accession>A0A6A4S2D6</accession>
<dbReference type="EMBL" id="VEVO01000016">
    <property type="protein sequence ID" value="KAF0029376.1"/>
    <property type="molecule type" value="Genomic_DNA"/>
</dbReference>
<evidence type="ECO:0000256" key="11">
    <source>
        <dbReference type="ARBA" id="ARBA00041584"/>
    </source>
</evidence>
<dbReference type="FunFam" id="3.40.640.10:FF:000058">
    <property type="entry name" value="ethanolamine-phosphate phospho-lyase isoform X1"/>
    <property type="match status" value="1"/>
</dbReference>
<dbReference type="PANTHER" id="PTHR45688:SF1">
    <property type="entry name" value="ETHANOLAMINE-PHOSPHATE PHOSPHO-LYASE"/>
    <property type="match status" value="1"/>
</dbReference>
<gene>
    <name evidence="14" type="ORF">F2P81_018481</name>
</gene>
<dbReference type="EC" id="4.2.3.2" evidence="9"/>
<dbReference type="GO" id="GO:0008483">
    <property type="term" value="F:transaminase activity"/>
    <property type="evidence" value="ECO:0007669"/>
    <property type="project" value="InterPro"/>
</dbReference>
<dbReference type="GO" id="GO:0050459">
    <property type="term" value="F:ethanolamine-phosphate phospho-lyase activity"/>
    <property type="evidence" value="ECO:0007669"/>
    <property type="project" value="UniProtKB-EC"/>
</dbReference>
<evidence type="ECO:0000256" key="5">
    <source>
        <dbReference type="ARBA" id="ARBA00022898"/>
    </source>
</evidence>
<dbReference type="InterPro" id="IPR015422">
    <property type="entry name" value="PyrdxlP-dep_Trfase_small"/>
</dbReference>
<dbReference type="GO" id="GO:0030170">
    <property type="term" value="F:pyridoxal phosphate binding"/>
    <property type="evidence" value="ECO:0007669"/>
    <property type="project" value="InterPro"/>
</dbReference>
<evidence type="ECO:0000256" key="10">
    <source>
        <dbReference type="ARBA" id="ARBA00040022"/>
    </source>
</evidence>
<feature type="region of interest" description="Disordered" evidence="13">
    <location>
        <begin position="261"/>
        <end position="319"/>
    </location>
</feature>
<comment type="caution">
    <text evidence="14">The sequence shown here is derived from an EMBL/GenBank/DDBJ whole genome shotgun (WGS) entry which is preliminary data.</text>
</comment>
<comment type="subunit">
    <text evidence="4">Homotetramer.</text>
</comment>
<dbReference type="PANTHER" id="PTHR45688">
    <property type="match status" value="1"/>
</dbReference>
<dbReference type="Proteomes" id="UP000438429">
    <property type="component" value="Unassembled WGS sequence"/>
</dbReference>
<name>A0A6A4S2D6_SCOMX</name>
<dbReference type="CDD" id="cd00610">
    <property type="entry name" value="OAT_like"/>
    <property type="match status" value="1"/>
</dbReference>
<evidence type="ECO:0000313" key="15">
    <source>
        <dbReference type="Proteomes" id="UP000438429"/>
    </source>
</evidence>
<evidence type="ECO:0000313" key="14">
    <source>
        <dbReference type="EMBL" id="KAF0029376.1"/>
    </source>
</evidence>
<dbReference type="Gene3D" id="3.40.640.10">
    <property type="entry name" value="Type I PLP-dependent aspartate aminotransferase-like (Major domain)"/>
    <property type="match status" value="1"/>
</dbReference>
<dbReference type="GO" id="GO:0005739">
    <property type="term" value="C:mitochondrion"/>
    <property type="evidence" value="ECO:0007669"/>
    <property type="project" value="UniProtKB-SubCell"/>
</dbReference>